<comment type="caution">
    <text evidence="3">The sequence shown here is derived from an EMBL/GenBank/DDBJ whole genome shotgun (WGS) entry which is preliminary data.</text>
</comment>
<evidence type="ECO:0000313" key="4">
    <source>
        <dbReference type="Proteomes" id="UP000316541"/>
    </source>
</evidence>
<name>A0A544YX41_9ACTN</name>
<dbReference type="GO" id="GO:0005524">
    <property type="term" value="F:ATP binding"/>
    <property type="evidence" value="ECO:0007669"/>
    <property type="project" value="UniProtKB-UniRule"/>
</dbReference>
<dbReference type="Proteomes" id="UP000316541">
    <property type="component" value="Unassembled WGS sequence"/>
</dbReference>
<dbReference type="EMBL" id="VIRM01000012">
    <property type="protein sequence ID" value="TQS21329.1"/>
    <property type="molecule type" value="Genomic_DNA"/>
</dbReference>
<dbReference type="InterPro" id="IPR048936">
    <property type="entry name" value="MvdD-like_ATPgrasp"/>
</dbReference>
<evidence type="ECO:0000256" key="1">
    <source>
        <dbReference type="PROSITE-ProRule" id="PRU00409"/>
    </source>
</evidence>
<organism evidence="3 4">
    <name type="scientific">Microbispora hainanensis</name>
    <dbReference type="NCBI Taxonomy" id="568844"/>
    <lineage>
        <taxon>Bacteria</taxon>
        <taxon>Bacillati</taxon>
        <taxon>Actinomycetota</taxon>
        <taxon>Actinomycetes</taxon>
        <taxon>Streptosporangiales</taxon>
        <taxon>Streptosporangiaceae</taxon>
        <taxon>Microbispora</taxon>
    </lineage>
</organism>
<dbReference type="InterPro" id="IPR011761">
    <property type="entry name" value="ATP-grasp"/>
</dbReference>
<dbReference type="PROSITE" id="PS50975">
    <property type="entry name" value="ATP_GRASP"/>
    <property type="match status" value="1"/>
</dbReference>
<dbReference type="Pfam" id="PF21068">
    <property type="entry name" value="ATPgraspMvdD"/>
    <property type="match status" value="1"/>
</dbReference>
<sequence>MRSSHVLVLTSEDDPHADRVCGLLARRGARVSVFDPGDFPVSAKLDLGYGADLGTRRILRRDKETIDLDTVSAVWWRRPTPPQPHPEIVDPAVAAHTVQECKSLLGDLWEQLPCRQVPARESVFRRSGQKSSQLSLAAELGFAIPETLITTDAESFLDFHDRHDGRIITKAFHVPLVEGVSGGLTATRLTEPVSPRDLAYTDGLRFCPLIVQEMVPKRVELRVTIVGRRIFAAEIHSQASNRSSLDWRYYDTRTTPHRPHRLQEEIADRCLALMDRLGLLYGAVDLIVMPDDRHVFLEVNPNAQWLWVENMTGLPISEALCDLLLEPA</sequence>
<dbReference type="PANTHER" id="PTHR21621">
    <property type="entry name" value="RIBOSOMAL PROTEIN S6 MODIFICATION PROTEIN"/>
    <property type="match status" value="1"/>
</dbReference>
<dbReference type="SUPFAM" id="SSF56059">
    <property type="entry name" value="Glutathione synthetase ATP-binding domain-like"/>
    <property type="match status" value="1"/>
</dbReference>
<dbReference type="Gene3D" id="3.30.470.20">
    <property type="entry name" value="ATP-grasp fold, B domain"/>
    <property type="match status" value="1"/>
</dbReference>
<evidence type="ECO:0000313" key="3">
    <source>
        <dbReference type="EMBL" id="TQS21329.1"/>
    </source>
</evidence>
<feature type="domain" description="ATP-grasp" evidence="2">
    <location>
        <begin position="134"/>
        <end position="325"/>
    </location>
</feature>
<protein>
    <submittedName>
        <fullName evidence="3">ATP-dependent carboxylate-amine ligase</fullName>
    </submittedName>
</protein>
<dbReference type="GO" id="GO:0046872">
    <property type="term" value="F:metal ion binding"/>
    <property type="evidence" value="ECO:0007669"/>
    <property type="project" value="InterPro"/>
</dbReference>
<dbReference type="GO" id="GO:0009432">
    <property type="term" value="P:SOS response"/>
    <property type="evidence" value="ECO:0007669"/>
    <property type="project" value="TreeGrafter"/>
</dbReference>
<dbReference type="GO" id="GO:0005737">
    <property type="term" value="C:cytoplasm"/>
    <property type="evidence" value="ECO:0007669"/>
    <property type="project" value="TreeGrafter"/>
</dbReference>
<accession>A0A544YX41</accession>
<dbReference type="PANTHER" id="PTHR21621:SF0">
    <property type="entry name" value="BETA-CITRYLGLUTAMATE SYNTHASE B-RELATED"/>
    <property type="match status" value="1"/>
</dbReference>
<dbReference type="AlphaFoldDB" id="A0A544YX41"/>
<gene>
    <name evidence="3" type="ORF">FLX08_12750</name>
</gene>
<proteinExistence type="predicted"/>
<keyword evidence="1" id="KW-0067">ATP-binding</keyword>
<dbReference type="GO" id="GO:0018169">
    <property type="term" value="F:ribosomal S6-glutamic acid ligase activity"/>
    <property type="evidence" value="ECO:0007669"/>
    <property type="project" value="TreeGrafter"/>
</dbReference>
<reference evidence="3 4" key="1">
    <citation type="submission" date="2019-07" db="EMBL/GenBank/DDBJ databases">
        <title>Microbispora hainanensis DSM 45428.</title>
        <authorList>
            <person name="Thawai C."/>
        </authorList>
    </citation>
    <scope>NUCLEOTIDE SEQUENCE [LARGE SCALE GENOMIC DNA]</scope>
    <source>
        <strain evidence="3 4">DSM 45428</strain>
    </source>
</reference>
<keyword evidence="3" id="KW-0436">Ligase</keyword>
<evidence type="ECO:0000259" key="2">
    <source>
        <dbReference type="PROSITE" id="PS50975"/>
    </source>
</evidence>
<keyword evidence="1" id="KW-0547">Nucleotide-binding</keyword>